<gene>
    <name evidence="1" type="ORF">PTE_00448</name>
</gene>
<protein>
    <submittedName>
        <fullName evidence="1">Uncharacterized protein</fullName>
    </submittedName>
</protein>
<organism evidence="1 2">
    <name type="scientific">Photorhabdus khanii NC19</name>
    <dbReference type="NCBI Taxonomy" id="1004151"/>
    <lineage>
        <taxon>Bacteria</taxon>
        <taxon>Pseudomonadati</taxon>
        <taxon>Pseudomonadota</taxon>
        <taxon>Gammaproteobacteria</taxon>
        <taxon>Enterobacterales</taxon>
        <taxon>Morganellaceae</taxon>
        <taxon>Photorhabdus</taxon>
    </lineage>
</organism>
<evidence type="ECO:0000313" key="1">
    <source>
        <dbReference type="EMBL" id="ETS33291.1"/>
    </source>
</evidence>
<dbReference type="EMBL" id="AYSJ01000002">
    <property type="protein sequence ID" value="ETS33291.1"/>
    <property type="molecule type" value="Genomic_DNA"/>
</dbReference>
<accession>W3VBI8</accession>
<name>W3VBI8_9GAMM</name>
<reference evidence="1 2" key="1">
    <citation type="submission" date="2013-11" db="EMBL/GenBank/DDBJ databases">
        <title>Elucidation of the Photorhabdus temperata genome and generation of transposon mutant library to identify motility mutants.</title>
        <authorList>
            <person name="Hurst S.G.IV."/>
            <person name="Micheals B."/>
            <person name="Abebe-Akele F."/>
            <person name="Rowedder H."/>
            <person name="Bullock H."/>
            <person name="Jackobeck R."/>
            <person name="Janicki E."/>
            <person name="Tisa L.S."/>
        </authorList>
    </citation>
    <scope>NUCLEOTIDE SEQUENCE [LARGE SCALE GENOMIC DNA]</scope>
    <source>
        <strain evidence="1 2">NC19</strain>
    </source>
</reference>
<comment type="caution">
    <text evidence="1">The sequence shown here is derived from an EMBL/GenBank/DDBJ whole genome shotgun (WGS) entry which is preliminary data.</text>
</comment>
<evidence type="ECO:0000313" key="2">
    <source>
        <dbReference type="Proteomes" id="UP000018957"/>
    </source>
</evidence>
<keyword evidence="2" id="KW-1185">Reference proteome</keyword>
<sequence length="33" mass="3909">MVPFFFSINKLIISFNYNHDDLYIILGNVLFIS</sequence>
<dbReference type="Proteomes" id="UP000018957">
    <property type="component" value="Unassembled WGS sequence"/>
</dbReference>
<dbReference type="AlphaFoldDB" id="W3VBI8"/>
<proteinExistence type="predicted"/>